<organism evidence="1 2">
    <name type="scientific">Tetranychus urticae</name>
    <name type="common">Two-spotted spider mite</name>
    <dbReference type="NCBI Taxonomy" id="32264"/>
    <lineage>
        <taxon>Eukaryota</taxon>
        <taxon>Metazoa</taxon>
        <taxon>Ecdysozoa</taxon>
        <taxon>Arthropoda</taxon>
        <taxon>Chelicerata</taxon>
        <taxon>Arachnida</taxon>
        <taxon>Acari</taxon>
        <taxon>Acariformes</taxon>
        <taxon>Trombidiformes</taxon>
        <taxon>Prostigmata</taxon>
        <taxon>Eleutherengona</taxon>
        <taxon>Raphignathae</taxon>
        <taxon>Tetranychoidea</taxon>
        <taxon>Tetranychidae</taxon>
        <taxon>Tetranychus</taxon>
    </lineage>
</organism>
<dbReference type="Proteomes" id="UP000015104">
    <property type="component" value="Unassembled WGS sequence"/>
</dbReference>
<dbReference type="EnsemblMetazoa" id="tetur05g04120.1">
    <property type="protein sequence ID" value="tetur05g04120.1"/>
    <property type="gene ID" value="tetur05g04120"/>
</dbReference>
<dbReference type="EMBL" id="CAEY01001581">
    <property type="status" value="NOT_ANNOTATED_CDS"/>
    <property type="molecule type" value="Genomic_DNA"/>
</dbReference>
<dbReference type="AlphaFoldDB" id="T1K4W2"/>
<name>T1K4W2_TETUR</name>
<accession>T1K4W2</accession>
<sequence>MNAATVEVTVLGTDNFRYSTVFTYFYICIYDYESNEALASQIFIDFRQGFISVQIAFQVCVWFHQGNFKQFDVVECRCARRFSYLVHSGHSGHQADHSAYIISKRIAEV</sequence>
<protein>
    <submittedName>
        <fullName evidence="1">Uncharacterized protein</fullName>
    </submittedName>
</protein>
<dbReference type="HOGENOM" id="CLU_2187220_0_0_1"/>
<evidence type="ECO:0000313" key="1">
    <source>
        <dbReference type="EnsemblMetazoa" id="tetur05g04120.1"/>
    </source>
</evidence>
<reference evidence="2" key="1">
    <citation type="submission" date="2011-08" db="EMBL/GenBank/DDBJ databases">
        <authorList>
            <person name="Rombauts S."/>
        </authorList>
    </citation>
    <scope>NUCLEOTIDE SEQUENCE</scope>
    <source>
        <strain evidence="2">London</strain>
    </source>
</reference>
<keyword evidence="2" id="KW-1185">Reference proteome</keyword>
<proteinExistence type="predicted"/>
<reference evidence="1" key="2">
    <citation type="submission" date="2015-06" db="UniProtKB">
        <authorList>
            <consortium name="EnsemblMetazoa"/>
        </authorList>
    </citation>
    <scope>IDENTIFICATION</scope>
</reference>
<evidence type="ECO:0000313" key="2">
    <source>
        <dbReference type="Proteomes" id="UP000015104"/>
    </source>
</evidence>